<evidence type="ECO:0000313" key="1">
    <source>
        <dbReference type="EMBL" id="CAJ0867052.1"/>
    </source>
</evidence>
<dbReference type="AlphaFoldDB" id="A0AA48M2G1"/>
<name>A0AA48M2G1_9ZZZZ</name>
<sequence>MRRIALLAIAEAAAITAKALLRASDHAITLALKLRQRAGETH</sequence>
<protein>
    <submittedName>
        <fullName evidence="1">Uncharacterized protein</fullName>
    </submittedName>
</protein>
<proteinExistence type="predicted"/>
<organism evidence="1">
    <name type="scientific">freshwater sediment metagenome</name>
    <dbReference type="NCBI Taxonomy" id="556182"/>
    <lineage>
        <taxon>unclassified sequences</taxon>
        <taxon>metagenomes</taxon>
        <taxon>ecological metagenomes</taxon>
    </lineage>
</organism>
<reference evidence="1" key="1">
    <citation type="submission" date="2023-07" db="EMBL/GenBank/DDBJ databases">
        <authorList>
            <person name="Pelsma A.J. K."/>
        </authorList>
    </citation>
    <scope>NUCLEOTIDE SEQUENCE</scope>
</reference>
<accession>A0AA48M2G1</accession>
<gene>
    <name evidence="1" type="ORF">AMST5_01917</name>
</gene>
<dbReference type="EMBL" id="OY288114">
    <property type="protein sequence ID" value="CAJ0867052.1"/>
    <property type="molecule type" value="Genomic_DNA"/>
</dbReference>